<protein>
    <submittedName>
        <fullName evidence="2">Uncharacterized protein</fullName>
    </submittedName>
</protein>
<dbReference type="PANTHER" id="PTHR35928">
    <property type="entry name" value="RIBOSOMAL PROTEIN S3, MITOCHONDRIAL"/>
    <property type="match status" value="1"/>
</dbReference>
<reference evidence="2" key="1">
    <citation type="submission" date="2019-03" db="EMBL/GenBank/DDBJ databases">
        <authorList>
            <person name="Mank J."/>
            <person name="Almeida P."/>
        </authorList>
    </citation>
    <scope>NUCLEOTIDE SEQUENCE</scope>
    <source>
        <strain evidence="2">78183</strain>
    </source>
</reference>
<feature type="compositionally biased region" description="Polar residues" evidence="1">
    <location>
        <begin position="698"/>
        <end position="708"/>
    </location>
</feature>
<evidence type="ECO:0000313" key="2">
    <source>
        <dbReference type="EMBL" id="VFU61930.1"/>
    </source>
</evidence>
<name>A0A6N2N7V0_SALVM</name>
<dbReference type="EMBL" id="CAADRP010002141">
    <property type="protein sequence ID" value="VFU61930.1"/>
    <property type="molecule type" value="Genomic_DNA"/>
</dbReference>
<feature type="compositionally biased region" description="Basic and acidic residues" evidence="1">
    <location>
        <begin position="1"/>
        <end position="22"/>
    </location>
</feature>
<dbReference type="InterPro" id="IPR044954">
    <property type="entry name" value="Ribosomal_uS3m_plant"/>
</dbReference>
<proteinExistence type="predicted"/>
<feature type="region of interest" description="Disordered" evidence="1">
    <location>
        <begin position="1"/>
        <end position="32"/>
    </location>
</feature>
<dbReference type="PANTHER" id="PTHR35928:SF2">
    <property type="entry name" value="SMALL RIBOSOMAL SUBUNIT PROTEIN US3M"/>
    <property type="match status" value="1"/>
</dbReference>
<sequence>MARNEGSRKLRPIELSQERESEATPGGKRAPRLVKTERLGSGMHEDELHLALSRHLLYRGISLPPFLAYAFFSHEEVLILVLESQPQTFIQSRNEEIDRIRGAKPVLGRRPLIYNLISGASHGPWEQKGKEKENVVSKVKRTSLLVIQGVKVGQGLKQAILEQVVSYPGGAALVGGGLSPGLFQVPKDRLPLMPGKRFRANQESAAFSLVMLIVDEALEKVPVAYKQNACRVYPPQSSYYVPCNGLLGLPFKRIRVDEGRTPCAEESRSKPEGLEGRTYLPLLVSRTSERCFNTRGSENLGLGVKSIAKRERVKGRPMSSALAFRYHTPTLRIASFRSLAFISVSFSFQVECTGPIGTLICWGNSIQEAHFEGAISSKSSNPRLSYMRNTPCFSMMTSPFQKSLTPGRHDRENVDKERERSLSFGQHGEFTLHIGPGREMGKRQHCKGIWHAKEIRFRSDSILIVVQIQVGSVRATAKVTEWVSLFLHVEDVADVRPDTTSSKARRPLENTGTRACRERSTLGGRASTCLRAQLKIINASADTRRETGQPPLSHYAPLQQMRVFGGTGEPRELVRCVGQRLIVPASAAMQVCSFGLETYGPFLSNDNCLFLLRRRCTKRPADQVQLLGAPFSNQNNSERASPIWGKGSSALTLSPGSTTAPIKQEEAALSRGVTIDSIYYYGKLVYQNVNLRSYLGSPPTTKVSSFKQQYRRRTKQSERPGAGKRVESIRLDDREKENEIRIWPKKKEGYGYHDRSPSRKKNLSKLLLVSGLQASERRRVVNDISSDRNDDSFRKTKLFHFFFPKKYRSDGRRVIYLKVKGPPAVRLSLNYLGRSLDKRIRSRIAFFVESLTSEKKCLAEAKKRLTHFIRQANDLRFAGTTKTTISLFPFFGATFSF</sequence>
<evidence type="ECO:0000256" key="1">
    <source>
        <dbReference type="SAM" id="MobiDB-lite"/>
    </source>
</evidence>
<accession>A0A6N2N7V0</accession>
<feature type="region of interest" description="Disordered" evidence="1">
    <location>
        <begin position="697"/>
        <end position="730"/>
    </location>
</feature>
<organism evidence="2">
    <name type="scientific">Salix viminalis</name>
    <name type="common">Common osier</name>
    <name type="synonym">Basket willow</name>
    <dbReference type="NCBI Taxonomy" id="40686"/>
    <lineage>
        <taxon>Eukaryota</taxon>
        <taxon>Viridiplantae</taxon>
        <taxon>Streptophyta</taxon>
        <taxon>Embryophyta</taxon>
        <taxon>Tracheophyta</taxon>
        <taxon>Spermatophyta</taxon>
        <taxon>Magnoliopsida</taxon>
        <taxon>eudicotyledons</taxon>
        <taxon>Gunneridae</taxon>
        <taxon>Pentapetalae</taxon>
        <taxon>rosids</taxon>
        <taxon>fabids</taxon>
        <taxon>Malpighiales</taxon>
        <taxon>Salicaceae</taxon>
        <taxon>Saliceae</taxon>
        <taxon>Salix</taxon>
    </lineage>
</organism>
<gene>
    <name evidence="2" type="ORF">SVIM_LOCUS465742</name>
</gene>
<dbReference type="AlphaFoldDB" id="A0A6N2N7V0"/>